<gene>
    <name evidence="2" type="ORF">FHX80_112733</name>
</gene>
<dbReference type="EMBL" id="VIWW01000001">
    <property type="protein sequence ID" value="TWG04289.1"/>
    <property type="molecule type" value="Genomic_DNA"/>
</dbReference>
<evidence type="ECO:0000313" key="3">
    <source>
        <dbReference type="Proteomes" id="UP000318186"/>
    </source>
</evidence>
<protein>
    <submittedName>
        <fullName evidence="2">Uncharacterized protein</fullName>
    </submittedName>
</protein>
<feature type="region of interest" description="Disordered" evidence="1">
    <location>
        <begin position="71"/>
        <end position="91"/>
    </location>
</feature>
<evidence type="ECO:0000313" key="2">
    <source>
        <dbReference type="EMBL" id="TWG04289.1"/>
    </source>
</evidence>
<reference evidence="2 3" key="1">
    <citation type="submission" date="2019-06" db="EMBL/GenBank/DDBJ databases">
        <title>Sequencing the genomes of 1000 actinobacteria strains.</title>
        <authorList>
            <person name="Klenk H.-P."/>
        </authorList>
    </citation>
    <scope>NUCLEOTIDE SEQUENCE [LARGE SCALE GENOMIC DNA]</scope>
    <source>
        <strain evidence="2 3">DSM 42059</strain>
    </source>
</reference>
<proteinExistence type="predicted"/>
<sequence>MGTRKILRDCCLKGEGVVSSLPAPEARLRFDPEWQEADGGTRRRLLMVDDGPAFELSFYCGTCPSSFRRSETARGVSHHTRSTGPQWRIRT</sequence>
<organism evidence="2 3">
    <name type="scientific">Streptomyces brevispora</name>
    <dbReference type="NCBI Taxonomy" id="887462"/>
    <lineage>
        <taxon>Bacteria</taxon>
        <taxon>Bacillati</taxon>
        <taxon>Actinomycetota</taxon>
        <taxon>Actinomycetes</taxon>
        <taxon>Kitasatosporales</taxon>
        <taxon>Streptomycetaceae</taxon>
        <taxon>Streptomyces</taxon>
    </lineage>
</organism>
<name>A0A561UY65_9ACTN</name>
<dbReference type="Proteomes" id="UP000318186">
    <property type="component" value="Unassembled WGS sequence"/>
</dbReference>
<dbReference type="AlphaFoldDB" id="A0A561UY65"/>
<evidence type="ECO:0000256" key="1">
    <source>
        <dbReference type="SAM" id="MobiDB-lite"/>
    </source>
</evidence>
<accession>A0A561UY65</accession>
<comment type="caution">
    <text evidence="2">The sequence shown here is derived from an EMBL/GenBank/DDBJ whole genome shotgun (WGS) entry which is preliminary data.</text>
</comment>